<keyword evidence="2" id="KW-1133">Transmembrane helix</keyword>
<evidence type="ECO:0000313" key="4">
    <source>
        <dbReference type="Proteomes" id="UP001392437"/>
    </source>
</evidence>
<protein>
    <submittedName>
        <fullName evidence="3">Uncharacterized protein</fullName>
    </submittedName>
</protein>
<organism evidence="3 4">
    <name type="scientific">Apiospora kogelbergensis</name>
    <dbReference type="NCBI Taxonomy" id="1337665"/>
    <lineage>
        <taxon>Eukaryota</taxon>
        <taxon>Fungi</taxon>
        <taxon>Dikarya</taxon>
        <taxon>Ascomycota</taxon>
        <taxon>Pezizomycotina</taxon>
        <taxon>Sordariomycetes</taxon>
        <taxon>Xylariomycetidae</taxon>
        <taxon>Amphisphaeriales</taxon>
        <taxon>Apiosporaceae</taxon>
        <taxon>Apiospora</taxon>
    </lineage>
</organism>
<accession>A0AAW0QK70</accession>
<evidence type="ECO:0000256" key="2">
    <source>
        <dbReference type="SAM" id="Phobius"/>
    </source>
</evidence>
<dbReference type="AlphaFoldDB" id="A0AAW0QK70"/>
<dbReference type="Proteomes" id="UP001392437">
    <property type="component" value="Unassembled WGS sequence"/>
</dbReference>
<keyword evidence="2" id="KW-0472">Membrane</keyword>
<gene>
    <name evidence="3" type="ORF">PG999_010483</name>
</gene>
<sequence length="78" mass="8967">MGARAGVAGAVIGGVTLTIAIIAWLWPRGPKIDDLEKQVRGLRLQLELQDLQQQKKKQQKEKEQKKQNREEQQKQQHQ</sequence>
<feature type="compositionally biased region" description="Basic and acidic residues" evidence="1">
    <location>
        <begin position="60"/>
        <end position="78"/>
    </location>
</feature>
<proteinExistence type="predicted"/>
<comment type="caution">
    <text evidence="3">The sequence shown here is derived from an EMBL/GenBank/DDBJ whole genome shotgun (WGS) entry which is preliminary data.</text>
</comment>
<feature type="transmembrane region" description="Helical" evidence="2">
    <location>
        <begin position="6"/>
        <end position="26"/>
    </location>
</feature>
<name>A0AAW0QK70_9PEZI</name>
<evidence type="ECO:0000313" key="3">
    <source>
        <dbReference type="EMBL" id="KAK8100109.1"/>
    </source>
</evidence>
<evidence type="ECO:0000256" key="1">
    <source>
        <dbReference type="SAM" id="MobiDB-lite"/>
    </source>
</evidence>
<reference evidence="3 4" key="1">
    <citation type="submission" date="2023-01" db="EMBL/GenBank/DDBJ databases">
        <title>Analysis of 21 Apiospora genomes using comparative genomics revels a genus with tremendous synthesis potential of carbohydrate active enzymes and secondary metabolites.</title>
        <authorList>
            <person name="Sorensen T."/>
        </authorList>
    </citation>
    <scope>NUCLEOTIDE SEQUENCE [LARGE SCALE GENOMIC DNA]</scope>
    <source>
        <strain evidence="3 4">CBS 117206</strain>
    </source>
</reference>
<keyword evidence="4" id="KW-1185">Reference proteome</keyword>
<dbReference type="EMBL" id="JAQQWP010000009">
    <property type="protein sequence ID" value="KAK8100109.1"/>
    <property type="molecule type" value="Genomic_DNA"/>
</dbReference>
<keyword evidence="2" id="KW-0812">Transmembrane</keyword>
<feature type="region of interest" description="Disordered" evidence="1">
    <location>
        <begin position="53"/>
        <end position="78"/>
    </location>
</feature>